<organism evidence="5">
    <name type="scientific">freshwater metagenome</name>
    <dbReference type="NCBI Taxonomy" id="449393"/>
    <lineage>
        <taxon>unclassified sequences</taxon>
        <taxon>metagenomes</taxon>
        <taxon>ecological metagenomes</taxon>
    </lineage>
</organism>
<dbReference type="GO" id="GO:0005829">
    <property type="term" value="C:cytosol"/>
    <property type="evidence" value="ECO:0007669"/>
    <property type="project" value="TreeGrafter"/>
</dbReference>
<sequence length="243" mass="27412">MSKRVLFIEHDHASEAGPISQRFAEHGYEINRFLIVDEANYLTPNVTVEWPDLLEFDVLVIMGAPWGAWEDDRIGNWLIPEMKLVLQAHNAGIPILGICFGGQLMARVLGGSVARAPKAELGWYEINSDDTSLIEIGPWFQYHWDRWQLPSGAKEIARTDIASQAFTYGRTLGLQFHPEIDPRVLDLWLAMDGGCVEVESEGVVVEELRAQTAQLEPETNKRGYELVDRFLSKIASSEVKTFN</sequence>
<gene>
    <name evidence="2" type="ORF">UFOPK1541_00002</name>
    <name evidence="3" type="ORF">UFOPK3119_00489</name>
    <name evidence="4" type="ORF">UFOPK3861_00238</name>
    <name evidence="5" type="ORF">UFOPK4348_00058</name>
</gene>
<dbReference type="PROSITE" id="PS51273">
    <property type="entry name" value="GATASE_TYPE_1"/>
    <property type="match status" value="1"/>
</dbReference>
<dbReference type="Pfam" id="PF00117">
    <property type="entry name" value="GATase"/>
    <property type="match status" value="1"/>
</dbReference>
<evidence type="ECO:0000313" key="2">
    <source>
        <dbReference type="EMBL" id="CAB4547674.1"/>
    </source>
</evidence>
<dbReference type="CDD" id="cd01741">
    <property type="entry name" value="GATase1_1"/>
    <property type="match status" value="1"/>
</dbReference>
<feature type="domain" description="Glutamine amidotransferase" evidence="1">
    <location>
        <begin position="53"/>
        <end position="184"/>
    </location>
</feature>
<protein>
    <submittedName>
        <fullName evidence="5">Unannotated protein</fullName>
    </submittedName>
</protein>
<evidence type="ECO:0000259" key="1">
    <source>
        <dbReference type="Pfam" id="PF00117"/>
    </source>
</evidence>
<dbReference type="EMBL" id="CAEZTA010000001">
    <property type="protein sequence ID" value="CAB4547674.1"/>
    <property type="molecule type" value="Genomic_DNA"/>
</dbReference>
<reference evidence="5" key="1">
    <citation type="submission" date="2020-05" db="EMBL/GenBank/DDBJ databases">
        <authorList>
            <person name="Chiriac C."/>
            <person name="Salcher M."/>
            <person name="Ghai R."/>
            <person name="Kavagutti S V."/>
        </authorList>
    </citation>
    <scope>NUCLEOTIDE SEQUENCE</scope>
</reference>
<dbReference type="InterPro" id="IPR017926">
    <property type="entry name" value="GATASE"/>
</dbReference>
<evidence type="ECO:0000313" key="4">
    <source>
        <dbReference type="EMBL" id="CAB4951908.1"/>
    </source>
</evidence>
<proteinExistence type="predicted"/>
<dbReference type="SUPFAM" id="SSF52317">
    <property type="entry name" value="Class I glutamine amidotransferase-like"/>
    <property type="match status" value="1"/>
</dbReference>
<dbReference type="PANTHER" id="PTHR42695">
    <property type="entry name" value="GLUTAMINE AMIDOTRANSFERASE YLR126C-RELATED"/>
    <property type="match status" value="1"/>
</dbReference>
<dbReference type="PANTHER" id="PTHR42695:SF5">
    <property type="entry name" value="GLUTAMINE AMIDOTRANSFERASE YLR126C-RELATED"/>
    <property type="match status" value="1"/>
</dbReference>
<accession>A0A6J7TVH9</accession>
<dbReference type="InterPro" id="IPR044992">
    <property type="entry name" value="ChyE-like"/>
</dbReference>
<evidence type="ECO:0000313" key="3">
    <source>
        <dbReference type="EMBL" id="CAB4811444.1"/>
    </source>
</evidence>
<dbReference type="EMBL" id="CAFAAX010000046">
    <property type="protein sequence ID" value="CAB4811444.1"/>
    <property type="molecule type" value="Genomic_DNA"/>
</dbReference>
<dbReference type="Gene3D" id="3.40.50.880">
    <property type="match status" value="1"/>
</dbReference>
<evidence type="ECO:0000313" key="5">
    <source>
        <dbReference type="EMBL" id="CAB5058034.1"/>
    </source>
</evidence>
<dbReference type="EMBL" id="CAFBNQ010000013">
    <property type="protein sequence ID" value="CAB4951908.1"/>
    <property type="molecule type" value="Genomic_DNA"/>
</dbReference>
<name>A0A6J7TVH9_9ZZZZ</name>
<dbReference type="EMBL" id="CAFBQR010000004">
    <property type="protein sequence ID" value="CAB5058034.1"/>
    <property type="molecule type" value="Genomic_DNA"/>
</dbReference>
<dbReference type="InterPro" id="IPR029062">
    <property type="entry name" value="Class_I_gatase-like"/>
</dbReference>
<dbReference type="AlphaFoldDB" id="A0A6J7TVH9"/>